<dbReference type="AlphaFoldDB" id="A0A6N6N5Z0"/>
<organism evidence="3 4">
    <name type="scientific">Pseudodesulfovibrio senegalensis</name>
    <dbReference type="NCBI Taxonomy" id="1721087"/>
    <lineage>
        <taxon>Bacteria</taxon>
        <taxon>Pseudomonadati</taxon>
        <taxon>Thermodesulfobacteriota</taxon>
        <taxon>Desulfovibrionia</taxon>
        <taxon>Desulfovibrionales</taxon>
        <taxon>Desulfovibrionaceae</taxon>
    </lineage>
</organism>
<proteinExistence type="predicted"/>
<evidence type="ECO:0000313" key="3">
    <source>
        <dbReference type="EMBL" id="KAB1443660.1"/>
    </source>
</evidence>
<keyword evidence="4" id="KW-1185">Reference proteome</keyword>
<accession>A0A6N6N5Z0</accession>
<evidence type="ECO:0000259" key="2">
    <source>
        <dbReference type="Pfam" id="PF14238"/>
    </source>
</evidence>
<comment type="caution">
    <text evidence="3">The sequence shown here is derived from an EMBL/GenBank/DDBJ whole genome shotgun (WGS) entry which is preliminary data.</text>
</comment>
<keyword evidence="1" id="KW-0812">Transmembrane</keyword>
<reference evidence="3 4" key="1">
    <citation type="journal article" date="2017" name="Int. J. Syst. Evol. Microbiol.">
        <title>Desulfovibrio senegalensis sp. nov., a mesophilic sulfate reducer isolated from marine sediment.</title>
        <authorList>
            <person name="Thioye A."/>
            <person name="Gam Z.B.A."/>
            <person name="Mbengue M."/>
            <person name="Cayol J.L."/>
            <person name="Joseph-Bartoli M."/>
            <person name="Toure-Kane C."/>
            <person name="Labat M."/>
        </authorList>
    </citation>
    <scope>NUCLEOTIDE SEQUENCE [LARGE SCALE GENOMIC DNA]</scope>
    <source>
        <strain evidence="3 4">DSM 101509</strain>
    </source>
</reference>
<evidence type="ECO:0000313" key="4">
    <source>
        <dbReference type="Proteomes" id="UP000438699"/>
    </source>
</evidence>
<dbReference type="EMBL" id="WAIE01000001">
    <property type="protein sequence ID" value="KAB1443660.1"/>
    <property type="molecule type" value="Genomic_DNA"/>
</dbReference>
<keyword evidence="1" id="KW-1133">Transmembrane helix</keyword>
<feature type="transmembrane region" description="Helical" evidence="1">
    <location>
        <begin position="12"/>
        <end position="33"/>
    </location>
</feature>
<evidence type="ECO:0000256" key="1">
    <source>
        <dbReference type="SAM" id="Phobius"/>
    </source>
</evidence>
<protein>
    <submittedName>
        <fullName evidence="3">DUF4340 domain-containing protein</fullName>
    </submittedName>
</protein>
<name>A0A6N6N5Z0_9BACT</name>
<dbReference type="Proteomes" id="UP000438699">
    <property type="component" value="Unassembled WGS sequence"/>
</dbReference>
<feature type="domain" description="DUF4340" evidence="2">
    <location>
        <begin position="86"/>
        <end position="256"/>
    </location>
</feature>
<dbReference type="Pfam" id="PF14238">
    <property type="entry name" value="DUF4340"/>
    <property type="match status" value="1"/>
</dbReference>
<sequence length="452" mass="50837">MIFSGVSALRRLFIYSLITAVVILAGAGIYFQYIEPNILGSTSIPLKLQPKLVETVSVQGRHGEFLLNREDGWVVSVHQDGKDLLVRADTTKVATLFHDLFNMKPRAAVYGYSPQQQSDYGFNQPVAELVLSEGERGKGRSTRIVFGPREDHVGLYAWLSSKAHRLYRVDDFLLEHVSRPFSFYYDKRVLPFDISSVERFQLTQKYAGGWTVVRDKEGFVFETPAYLKGRRASNSEVRFYLLMLAGLKADSFVSVGTELPGEPEAALRVWFDSKSSIRMDIYKNLPFVGGGFTARSSFQPEAFRLDDVSVRQLLKTPFDIQGRNVVDLDIGKVASIKVLDPNQALTVTKIADGWFFGDTEKRVTGIDMSLWRFKELKFEALPLTALPQTASWLMTCEFRDAEGNRLAALKFFSDSSLPPGQSWVKNGGDLYYPVASQIMNDLRGLLPGKSMK</sequence>
<keyword evidence="1" id="KW-0472">Membrane</keyword>
<gene>
    <name evidence="3" type="ORF">F8A88_05320</name>
</gene>
<dbReference type="InterPro" id="IPR025641">
    <property type="entry name" value="DUF4340"/>
</dbReference>